<evidence type="ECO:0000256" key="3">
    <source>
        <dbReference type="ARBA" id="ARBA00022692"/>
    </source>
</evidence>
<dbReference type="GO" id="GO:0005886">
    <property type="term" value="C:plasma membrane"/>
    <property type="evidence" value="ECO:0007669"/>
    <property type="project" value="UniProtKB-SubCell"/>
</dbReference>
<dbReference type="Proteomes" id="UP000557307">
    <property type="component" value="Unassembled WGS sequence"/>
</dbReference>
<keyword evidence="5 7" id="KW-0472">Membrane</keyword>
<feature type="transmembrane region" description="Helical" evidence="7">
    <location>
        <begin position="21"/>
        <end position="39"/>
    </location>
</feature>
<evidence type="ECO:0000256" key="7">
    <source>
        <dbReference type="SAM" id="Phobius"/>
    </source>
</evidence>
<dbReference type="GO" id="GO:0022857">
    <property type="term" value="F:transmembrane transporter activity"/>
    <property type="evidence" value="ECO:0007669"/>
    <property type="project" value="TreeGrafter"/>
</dbReference>
<dbReference type="Pfam" id="PF12704">
    <property type="entry name" value="MacB_PCD"/>
    <property type="match status" value="1"/>
</dbReference>
<feature type="transmembrane region" description="Helical" evidence="7">
    <location>
        <begin position="262"/>
        <end position="287"/>
    </location>
</feature>
<keyword evidence="2" id="KW-1003">Cell membrane</keyword>
<evidence type="ECO:0000256" key="2">
    <source>
        <dbReference type="ARBA" id="ARBA00022475"/>
    </source>
</evidence>
<dbReference type="Pfam" id="PF02687">
    <property type="entry name" value="FtsX"/>
    <property type="match status" value="1"/>
</dbReference>
<evidence type="ECO:0000313" key="11">
    <source>
        <dbReference type="Proteomes" id="UP000557307"/>
    </source>
</evidence>
<dbReference type="PANTHER" id="PTHR30572:SF4">
    <property type="entry name" value="ABC TRANSPORTER PERMEASE YTRF"/>
    <property type="match status" value="1"/>
</dbReference>
<dbReference type="PANTHER" id="PTHR30572">
    <property type="entry name" value="MEMBRANE COMPONENT OF TRANSPORTER-RELATED"/>
    <property type="match status" value="1"/>
</dbReference>
<dbReference type="AlphaFoldDB" id="A0A840TX06"/>
<evidence type="ECO:0000313" key="10">
    <source>
        <dbReference type="EMBL" id="MBB5287465.1"/>
    </source>
</evidence>
<sequence length="388" mass="43833">MLRHLFKLTWNKKKTHALLIVEIWASFLVLFGLASLIIFNARNYLEPLGFAYERVWAINLQNNQDTTDVAEKIQQVVRHLGTYAEVESVTRMGSNFPFAASQMSNGVKYNGTHSMMNFYTVDENFARTLDITPLAGRWYQSADSVGKHRPAVINQKAREKLFGEENPLGKILNNDGENTWKVVGVIGNYKDKAEFMENKPAMFELLYADDRWNSTLLIKTKPGTDALFEARLVKDVTAQLKGWSVEVDHLTESRTNQHNLTLIPVLIFLIICSFLLVNVALGLFGILNLNIAKRKDEIGLRRAMGATERAVKQQFLGEIWVLATLSMLLGLLFTVQFPLLHVFDVASGVYLLAMVASVVIIYLLVTLCAWYPSRQAARIQPAVALHEE</sequence>
<dbReference type="RefSeq" id="WP_184179680.1">
    <property type="nucleotide sequence ID" value="NZ_JACHGF010000018.1"/>
</dbReference>
<evidence type="ECO:0000259" key="9">
    <source>
        <dbReference type="Pfam" id="PF12704"/>
    </source>
</evidence>
<protein>
    <submittedName>
        <fullName evidence="10">Putative ABC transport system permease protein</fullName>
    </submittedName>
</protein>
<keyword evidence="11" id="KW-1185">Reference proteome</keyword>
<evidence type="ECO:0000256" key="6">
    <source>
        <dbReference type="ARBA" id="ARBA00038076"/>
    </source>
</evidence>
<feature type="domain" description="MacB-like periplasmic core" evidence="9">
    <location>
        <begin position="55"/>
        <end position="226"/>
    </location>
</feature>
<dbReference type="EMBL" id="JACHGF010000018">
    <property type="protein sequence ID" value="MBB5287465.1"/>
    <property type="molecule type" value="Genomic_DNA"/>
</dbReference>
<reference evidence="10 11" key="1">
    <citation type="submission" date="2020-08" db="EMBL/GenBank/DDBJ databases">
        <title>Genomic Encyclopedia of Type Strains, Phase IV (KMG-IV): sequencing the most valuable type-strain genomes for metagenomic binning, comparative biology and taxonomic classification.</title>
        <authorList>
            <person name="Goeker M."/>
        </authorList>
    </citation>
    <scope>NUCLEOTIDE SEQUENCE [LARGE SCALE GENOMIC DNA]</scope>
    <source>
        <strain evidence="10 11">DSM 105074</strain>
    </source>
</reference>
<dbReference type="InterPro" id="IPR050250">
    <property type="entry name" value="Macrolide_Exporter_MacB"/>
</dbReference>
<comment type="similarity">
    <text evidence="6">Belongs to the ABC-4 integral membrane protein family.</text>
</comment>
<comment type="caution">
    <text evidence="10">The sequence shown here is derived from an EMBL/GenBank/DDBJ whole genome shotgun (WGS) entry which is preliminary data.</text>
</comment>
<dbReference type="InterPro" id="IPR003838">
    <property type="entry name" value="ABC3_permease_C"/>
</dbReference>
<feature type="transmembrane region" description="Helical" evidence="7">
    <location>
        <begin position="349"/>
        <end position="371"/>
    </location>
</feature>
<organism evidence="10 11">
    <name type="scientific">Rhabdobacter roseus</name>
    <dbReference type="NCBI Taxonomy" id="1655419"/>
    <lineage>
        <taxon>Bacteria</taxon>
        <taxon>Pseudomonadati</taxon>
        <taxon>Bacteroidota</taxon>
        <taxon>Cytophagia</taxon>
        <taxon>Cytophagales</taxon>
        <taxon>Cytophagaceae</taxon>
        <taxon>Rhabdobacter</taxon>
    </lineage>
</organism>
<gene>
    <name evidence="10" type="ORF">HNQ92_005628</name>
</gene>
<comment type="subcellular location">
    <subcellularLocation>
        <location evidence="1">Cell membrane</location>
        <topology evidence="1">Multi-pass membrane protein</topology>
    </subcellularLocation>
</comment>
<name>A0A840TX06_9BACT</name>
<keyword evidence="3 7" id="KW-0812">Transmembrane</keyword>
<dbReference type="InterPro" id="IPR025857">
    <property type="entry name" value="MacB_PCD"/>
</dbReference>
<accession>A0A840TX06</accession>
<feature type="domain" description="ABC3 transporter permease C-terminal" evidence="8">
    <location>
        <begin position="271"/>
        <end position="381"/>
    </location>
</feature>
<evidence type="ECO:0000259" key="8">
    <source>
        <dbReference type="Pfam" id="PF02687"/>
    </source>
</evidence>
<feature type="transmembrane region" description="Helical" evidence="7">
    <location>
        <begin position="319"/>
        <end position="343"/>
    </location>
</feature>
<evidence type="ECO:0000256" key="1">
    <source>
        <dbReference type="ARBA" id="ARBA00004651"/>
    </source>
</evidence>
<proteinExistence type="inferred from homology"/>
<evidence type="ECO:0000256" key="4">
    <source>
        <dbReference type="ARBA" id="ARBA00022989"/>
    </source>
</evidence>
<evidence type="ECO:0000256" key="5">
    <source>
        <dbReference type="ARBA" id="ARBA00023136"/>
    </source>
</evidence>
<keyword evidence="4 7" id="KW-1133">Transmembrane helix</keyword>